<protein>
    <recommendedName>
        <fullName evidence="3">Lipoprotein</fullName>
    </recommendedName>
</protein>
<reference evidence="1 2" key="1">
    <citation type="submission" date="2020-11" db="EMBL/GenBank/DDBJ databases">
        <title>Hymenobacter sp.</title>
        <authorList>
            <person name="Kim M.K."/>
        </authorList>
    </citation>
    <scope>NUCLEOTIDE SEQUENCE [LARGE SCALE GENOMIC DNA]</scope>
    <source>
        <strain evidence="1 2">BT594</strain>
    </source>
</reference>
<organism evidence="1 2">
    <name type="scientific">Hymenobacter guriensis</name>
    <dbReference type="NCBI Taxonomy" id="2793065"/>
    <lineage>
        <taxon>Bacteria</taxon>
        <taxon>Pseudomonadati</taxon>
        <taxon>Bacteroidota</taxon>
        <taxon>Cytophagia</taxon>
        <taxon>Cytophagales</taxon>
        <taxon>Hymenobacteraceae</taxon>
        <taxon>Hymenobacter</taxon>
    </lineage>
</organism>
<dbReference type="RefSeq" id="WP_196955211.1">
    <property type="nucleotide sequence ID" value="NZ_JADWYK010000006.1"/>
</dbReference>
<accession>A0ABS0L241</accession>
<name>A0ABS0L241_9BACT</name>
<keyword evidence="2" id="KW-1185">Reference proteome</keyword>
<sequence>MGLLLWNAAACSSKKNDEPTPAPTASYQLNGQQVTCQVRAAASTDAGYDYLEMICTTTPQPTSGAETLHVLFYKASSSPNTAYEVADIFFKNSDHPQDAPFDNDMATLEPNSDGSFSGSFSGRRTELAGTIYQKDYVLTAGTFANVRP</sequence>
<dbReference type="Proteomes" id="UP000601099">
    <property type="component" value="Unassembled WGS sequence"/>
</dbReference>
<evidence type="ECO:0008006" key="3">
    <source>
        <dbReference type="Google" id="ProtNLM"/>
    </source>
</evidence>
<evidence type="ECO:0000313" key="2">
    <source>
        <dbReference type="Proteomes" id="UP000601099"/>
    </source>
</evidence>
<comment type="caution">
    <text evidence="1">The sequence shown here is derived from an EMBL/GenBank/DDBJ whole genome shotgun (WGS) entry which is preliminary data.</text>
</comment>
<proteinExistence type="predicted"/>
<dbReference type="EMBL" id="JADWYK010000006">
    <property type="protein sequence ID" value="MBG8554183.1"/>
    <property type="molecule type" value="Genomic_DNA"/>
</dbReference>
<evidence type="ECO:0000313" key="1">
    <source>
        <dbReference type="EMBL" id="MBG8554183.1"/>
    </source>
</evidence>
<gene>
    <name evidence="1" type="ORF">I5L79_11540</name>
</gene>